<dbReference type="AlphaFoldDB" id="A0A0A1WZM3"/>
<reference evidence="1" key="1">
    <citation type="submission" date="2014-11" db="EMBL/GenBank/DDBJ databases">
        <authorList>
            <person name="Geib S."/>
        </authorList>
    </citation>
    <scope>NUCLEOTIDE SEQUENCE</scope>
</reference>
<evidence type="ECO:0000313" key="1">
    <source>
        <dbReference type="EMBL" id="JAD03980.1"/>
    </source>
</evidence>
<gene>
    <name evidence="1" type="primary">CCR4</name>
    <name evidence="1" type="ORF">g.32952</name>
</gene>
<sequence>MFIKLKIQQQPKAKAQYYQKLSQAVFCRQDKENHECNEIFLTVLKLLNSNESFLKALKLFNSNENFLRALRLFNSNVSFLTALKFLNSNENVLTVKVFWQL</sequence>
<protein>
    <submittedName>
        <fullName evidence="1">Glucose-repressible alcohol dehydrogenase transcriptional effector</fullName>
    </submittedName>
</protein>
<dbReference type="EMBL" id="GBXI01010312">
    <property type="protein sequence ID" value="JAD03980.1"/>
    <property type="molecule type" value="Transcribed_RNA"/>
</dbReference>
<name>A0A0A1WZM3_ZEUCU</name>
<organism evidence="1">
    <name type="scientific">Zeugodacus cucurbitae</name>
    <name type="common">Melon fruit fly</name>
    <name type="synonym">Bactrocera cucurbitae</name>
    <dbReference type="NCBI Taxonomy" id="28588"/>
    <lineage>
        <taxon>Eukaryota</taxon>
        <taxon>Metazoa</taxon>
        <taxon>Ecdysozoa</taxon>
        <taxon>Arthropoda</taxon>
        <taxon>Hexapoda</taxon>
        <taxon>Insecta</taxon>
        <taxon>Pterygota</taxon>
        <taxon>Neoptera</taxon>
        <taxon>Endopterygota</taxon>
        <taxon>Diptera</taxon>
        <taxon>Brachycera</taxon>
        <taxon>Muscomorpha</taxon>
        <taxon>Tephritoidea</taxon>
        <taxon>Tephritidae</taxon>
        <taxon>Zeugodacus</taxon>
        <taxon>Zeugodacus</taxon>
    </lineage>
</organism>
<reference evidence="1" key="2">
    <citation type="journal article" date="2015" name="Gigascience">
        <title>Reconstructing a comprehensive transcriptome assembly of a white-pupal translocated strain of the pest fruit fly Bactrocera cucurbitae.</title>
        <authorList>
            <person name="Sim S.B."/>
            <person name="Calla B."/>
            <person name="Hall B."/>
            <person name="DeRego T."/>
            <person name="Geib S.M."/>
        </authorList>
    </citation>
    <scope>NUCLEOTIDE SEQUENCE</scope>
</reference>
<proteinExistence type="predicted"/>
<accession>A0A0A1WZM3</accession>